<dbReference type="AlphaFoldDB" id="A0A1H3RVT9"/>
<sequence>MSRMTQAGAAGRPRRTVLGAVLGAAALGGAVTAVLRATPWPAVLVIRRVFEKGARETRAEMVPAVPDVEFTSHRDVEYGDAGFTPALDVFAAEAKPGERRPVVVWIHGGAWISGSKVDVEPYLKLLAADGYVAVGLDYTIAPEAVYPVAVTQLNRALGYLVEHSERFGIDPERIVLAGDSAGAQLASQLAVLATNPEYARLVGIVPALQRSQLAGVLLHCGLYDLQAMTSATGLIGWGFKTALWAYTGHKNWSETAAGTTMSTIDFVTADLPPVFVSGGNGDGLTHIQSVPLAERMRAAGVDVTSLFWPADHEPALPHEYQFHLDFEEAHHALERTREFLDRVTTARPTAPGATE</sequence>
<name>A0A1H3RVT9_9MICO</name>
<evidence type="ECO:0000256" key="2">
    <source>
        <dbReference type="ARBA" id="ARBA00022801"/>
    </source>
</evidence>
<feature type="domain" description="BD-FAE-like" evidence="4">
    <location>
        <begin position="87"/>
        <end position="294"/>
    </location>
</feature>
<organism evidence="5 6">
    <name type="scientific">Herbiconiux ginsengi</name>
    <dbReference type="NCBI Taxonomy" id="381665"/>
    <lineage>
        <taxon>Bacteria</taxon>
        <taxon>Bacillati</taxon>
        <taxon>Actinomycetota</taxon>
        <taxon>Actinomycetes</taxon>
        <taxon>Micrococcales</taxon>
        <taxon>Microbacteriaceae</taxon>
        <taxon>Herbiconiux</taxon>
    </lineage>
</organism>
<evidence type="ECO:0000259" key="4">
    <source>
        <dbReference type="Pfam" id="PF20434"/>
    </source>
</evidence>
<evidence type="ECO:0000313" key="6">
    <source>
        <dbReference type="Proteomes" id="UP000198891"/>
    </source>
</evidence>
<dbReference type="Proteomes" id="UP000198891">
    <property type="component" value="Unassembled WGS sequence"/>
</dbReference>
<dbReference type="Gene3D" id="3.40.50.1820">
    <property type="entry name" value="alpha/beta hydrolase"/>
    <property type="match status" value="1"/>
</dbReference>
<dbReference type="PROSITE" id="PS01174">
    <property type="entry name" value="LIPASE_GDXG_SER"/>
    <property type="match status" value="1"/>
</dbReference>
<dbReference type="SUPFAM" id="SSF53474">
    <property type="entry name" value="alpha/beta-Hydrolases"/>
    <property type="match status" value="1"/>
</dbReference>
<dbReference type="InterPro" id="IPR033140">
    <property type="entry name" value="Lipase_GDXG_put_SER_AS"/>
</dbReference>
<keyword evidence="6" id="KW-1185">Reference proteome</keyword>
<dbReference type="InterPro" id="IPR029058">
    <property type="entry name" value="AB_hydrolase_fold"/>
</dbReference>
<gene>
    <name evidence="5" type="ORF">SAMN05216554_3065</name>
</gene>
<proteinExistence type="inferred from homology"/>
<reference evidence="5 6" key="1">
    <citation type="submission" date="2016-10" db="EMBL/GenBank/DDBJ databases">
        <authorList>
            <person name="de Groot N.N."/>
        </authorList>
    </citation>
    <scope>NUCLEOTIDE SEQUENCE [LARGE SCALE GENOMIC DNA]</scope>
    <source>
        <strain evidence="5 6">CGMCC 4.3491</strain>
    </source>
</reference>
<evidence type="ECO:0000256" key="3">
    <source>
        <dbReference type="PROSITE-ProRule" id="PRU10038"/>
    </source>
</evidence>
<dbReference type="OrthoDB" id="9803828at2"/>
<feature type="active site" evidence="3">
    <location>
        <position position="180"/>
    </location>
</feature>
<dbReference type="EMBL" id="FNPZ01000003">
    <property type="protein sequence ID" value="SDZ28979.1"/>
    <property type="molecule type" value="Genomic_DNA"/>
</dbReference>
<dbReference type="InterPro" id="IPR049492">
    <property type="entry name" value="BD-FAE-like_dom"/>
</dbReference>
<dbReference type="GO" id="GO:0016787">
    <property type="term" value="F:hydrolase activity"/>
    <property type="evidence" value="ECO:0007669"/>
    <property type="project" value="UniProtKB-KW"/>
</dbReference>
<dbReference type="STRING" id="381665.SAMN05216554_3065"/>
<keyword evidence="2" id="KW-0378">Hydrolase</keyword>
<comment type="similarity">
    <text evidence="1">Belongs to the 'GDXG' lipolytic enzyme family.</text>
</comment>
<dbReference type="Pfam" id="PF20434">
    <property type="entry name" value="BD-FAE"/>
    <property type="match status" value="1"/>
</dbReference>
<evidence type="ECO:0000256" key="1">
    <source>
        <dbReference type="ARBA" id="ARBA00010515"/>
    </source>
</evidence>
<evidence type="ECO:0000313" key="5">
    <source>
        <dbReference type="EMBL" id="SDZ28979.1"/>
    </source>
</evidence>
<dbReference type="PANTHER" id="PTHR48081">
    <property type="entry name" value="AB HYDROLASE SUPERFAMILY PROTEIN C4A8.06C"/>
    <property type="match status" value="1"/>
</dbReference>
<dbReference type="InterPro" id="IPR050300">
    <property type="entry name" value="GDXG_lipolytic_enzyme"/>
</dbReference>
<protein>
    <submittedName>
        <fullName evidence="5">Acetyl esterase/lipase</fullName>
    </submittedName>
</protein>
<accession>A0A1H3RVT9</accession>